<dbReference type="Pfam" id="PF00186">
    <property type="entry name" value="DHFR_1"/>
    <property type="match status" value="1"/>
</dbReference>
<evidence type="ECO:0000313" key="11">
    <source>
        <dbReference type="EMBL" id="MFD1883829.1"/>
    </source>
</evidence>
<dbReference type="InterPro" id="IPR017925">
    <property type="entry name" value="DHFR_CS"/>
</dbReference>
<evidence type="ECO:0000256" key="1">
    <source>
        <dbReference type="ARBA" id="ARBA00004903"/>
    </source>
</evidence>
<keyword evidence="5 8" id="KW-0521">NADP</keyword>
<dbReference type="Gene3D" id="3.40.430.10">
    <property type="entry name" value="Dihydrofolate Reductase, subunit A"/>
    <property type="match status" value="1"/>
</dbReference>
<evidence type="ECO:0000256" key="4">
    <source>
        <dbReference type="ARBA" id="ARBA00022563"/>
    </source>
</evidence>
<evidence type="ECO:0000256" key="3">
    <source>
        <dbReference type="ARBA" id="ARBA00012856"/>
    </source>
</evidence>
<evidence type="ECO:0000313" key="12">
    <source>
        <dbReference type="Proteomes" id="UP001597213"/>
    </source>
</evidence>
<evidence type="ECO:0000256" key="9">
    <source>
        <dbReference type="RuleBase" id="RU004474"/>
    </source>
</evidence>
<dbReference type="InterPro" id="IPR024072">
    <property type="entry name" value="DHFR-like_dom_sf"/>
</dbReference>
<gene>
    <name evidence="11" type="ORF">ACFSCT_19125</name>
</gene>
<dbReference type="PANTHER" id="PTHR48069:SF3">
    <property type="entry name" value="DIHYDROFOLATE REDUCTASE"/>
    <property type="match status" value="1"/>
</dbReference>
<dbReference type="CDD" id="cd00209">
    <property type="entry name" value="DHFR"/>
    <property type="match status" value="1"/>
</dbReference>
<evidence type="ECO:0000256" key="5">
    <source>
        <dbReference type="ARBA" id="ARBA00022857"/>
    </source>
</evidence>
<evidence type="ECO:0000256" key="6">
    <source>
        <dbReference type="ARBA" id="ARBA00023002"/>
    </source>
</evidence>
<dbReference type="RefSeq" id="WP_379145481.1">
    <property type="nucleotide sequence ID" value="NZ_JBHUEN010000053.1"/>
</dbReference>
<comment type="caution">
    <text evidence="11">The sequence shown here is derived from an EMBL/GenBank/DDBJ whole genome shotgun (WGS) entry which is preliminary data.</text>
</comment>
<dbReference type="EC" id="1.5.1.3" evidence="3 8"/>
<feature type="domain" description="DHFR" evidence="10">
    <location>
        <begin position="1"/>
        <end position="158"/>
    </location>
</feature>
<reference evidence="12" key="1">
    <citation type="journal article" date="2019" name="Int. J. Syst. Evol. Microbiol.">
        <title>The Global Catalogue of Microorganisms (GCM) 10K type strain sequencing project: providing services to taxonomists for standard genome sequencing and annotation.</title>
        <authorList>
            <consortium name="The Broad Institute Genomics Platform"/>
            <consortium name="The Broad Institute Genome Sequencing Center for Infectious Disease"/>
            <person name="Wu L."/>
            <person name="Ma J."/>
        </authorList>
    </citation>
    <scope>NUCLEOTIDE SEQUENCE [LARGE SCALE GENOMIC DNA]</scope>
    <source>
        <strain evidence="12">CCUG 56029</strain>
    </source>
</reference>
<dbReference type="SUPFAM" id="SSF53597">
    <property type="entry name" value="Dihydrofolate reductase-like"/>
    <property type="match status" value="1"/>
</dbReference>
<dbReference type="Proteomes" id="UP001597213">
    <property type="component" value="Unassembled WGS sequence"/>
</dbReference>
<comment type="similarity">
    <text evidence="2 8 9">Belongs to the dihydrofolate reductase family.</text>
</comment>
<evidence type="ECO:0000256" key="8">
    <source>
        <dbReference type="PIRNR" id="PIRNR000194"/>
    </source>
</evidence>
<dbReference type="GO" id="GO:0004146">
    <property type="term" value="F:dihydrofolate reductase activity"/>
    <property type="evidence" value="ECO:0007669"/>
    <property type="project" value="UniProtKB-EC"/>
</dbReference>
<organism evidence="11 12">
    <name type="scientific">Paracoccus pacificus</name>
    <dbReference type="NCBI Taxonomy" id="1463598"/>
    <lineage>
        <taxon>Bacteria</taxon>
        <taxon>Pseudomonadati</taxon>
        <taxon>Pseudomonadota</taxon>
        <taxon>Alphaproteobacteria</taxon>
        <taxon>Rhodobacterales</taxon>
        <taxon>Paracoccaceae</taxon>
        <taxon>Paracoccus</taxon>
    </lineage>
</organism>
<comment type="pathway">
    <text evidence="1 8">Cofactor biosynthesis; tetrahydrofolate biosynthesis; 5,6,7,8-tetrahydrofolate from 7,8-dihydrofolate: step 1/1.</text>
</comment>
<evidence type="ECO:0000259" key="10">
    <source>
        <dbReference type="PROSITE" id="PS51330"/>
    </source>
</evidence>
<keyword evidence="12" id="KW-1185">Reference proteome</keyword>
<dbReference type="PROSITE" id="PS51330">
    <property type="entry name" value="DHFR_2"/>
    <property type="match status" value="1"/>
</dbReference>
<accession>A0ABW4RD41</accession>
<comment type="function">
    <text evidence="7 8">Key enzyme in folate metabolism. Catalyzes an essential reaction for de novo glycine and purine synthesis, and for DNA precursor synthesis.</text>
</comment>
<dbReference type="PROSITE" id="PS00075">
    <property type="entry name" value="DHFR_1"/>
    <property type="match status" value="1"/>
</dbReference>
<dbReference type="InterPro" id="IPR012259">
    <property type="entry name" value="DHFR"/>
</dbReference>
<evidence type="ECO:0000256" key="2">
    <source>
        <dbReference type="ARBA" id="ARBA00009539"/>
    </source>
</evidence>
<proteinExistence type="inferred from homology"/>
<comment type="catalytic activity">
    <reaction evidence="8">
        <text>(6S)-5,6,7,8-tetrahydrofolate + NADP(+) = 7,8-dihydrofolate + NADPH + H(+)</text>
        <dbReference type="Rhea" id="RHEA:15009"/>
        <dbReference type="ChEBI" id="CHEBI:15378"/>
        <dbReference type="ChEBI" id="CHEBI:57451"/>
        <dbReference type="ChEBI" id="CHEBI:57453"/>
        <dbReference type="ChEBI" id="CHEBI:57783"/>
        <dbReference type="ChEBI" id="CHEBI:58349"/>
        <dbReference type="EC" id="1.5.1.3"/>
    </reaction>
</comment>
<evidence type="ECO:0000256" key="7">
    <source>
        <dbReference type="ARBA" id="ARBA00025067"/>
    </source>
</evidence>
<dbReference type="PANTHER" id="PTHR48069">
    <property type="entry name" value="DIHYDROFOLATE REDUCTASE"/>
    <property type="match status" value="1"/>
</dbReference>
<name>A0ABW4RD41_9RHOB</name>
<keyword evidence="4 8" id="KW-0554">One-carbon metabolism</keyword>
<dbReference type="EMBL" id="JBHUEN010000053">
    <property type="protein sequence ID" value="MFD1883829.1"/>
    <property type="molecule type" value="Genomic_DNA"/>
</dbReference>
<dbReference type="PIRSF" id="PIRSF000194">
    <property type="entry name" value="DHFR"/>
    <property type="match status" value="1"/>
</dbReference>
<keyword evidence="6 8" id="KW-0560">Oxidoreductase</keyword>
<protein>
    <recommendedName>
        <fullName evidence="3 8">Dihydrofolate reductase</fullName>
        <ecNumber evidence="3 8">1.5.1.3</ecNumber>
    </recommendedName>
</protein>
<dbReference type="InterPro" id="IPR001796">
    <property type="entry name" value="DHFR_dom"/>
</dbReference>
<sequence>MLTLIVARGRDGAIGKAGGIPWHISEDLRMFKRETLGGAVIMGRRTWESLPVRPLKDRLNCVLSRDPGVAENVFSELDTAIGFCRAEGYHRIYGLGGEAVFRDLLPRADRLMITEVDTTVPGADTFFPAFDEGDWWEINRQPLSSEAPAAVLRELLRR</sequence>
<dbReference type="PRINTS" id="PR00070">
    <property type="entry name" value="DHFR"/>
</dbReference>